<organism evidence="9 10">
    <name type="scientific">Stachybotrys chartarum (strain CBS 109288 / IBT 7711)</name>
    <name type="common">Toxic black mold</name>
    <name type="synonym">Stilbospora chartarum</name>
    <dbReference type="NCBI Taxonomy" id="1280523"/>
    <lineage>
        <taxon>Eukaryota</taxon>
        <taxon>Fungi</taxon>
        <taxon>Dikarya</taxon>
        <taxon>Ascomycota</taxon>
        <taxon>Pezizomycotina</taxon>
        <taxon>Sordariomycetes</taxon>
        <taxon>Hypocreomycetidae</taxon>
        <taxon>Hypocreales</taxon>
        <taxon>Stachybotryaceae</taxon>
        <taxon>Stachybotrys</taxon>
    </lineage>
</organism>
<accession>A0A084B2L4</accession>
<evidence type="ECO:0000313" key="9">
    <source>
        <dbReference type="EMBL" id="KEY71793.1"/>
    </source>
</evidence>
<evidence type="ECO:0008006" key="11">
    <source>
        <dbReference type="Google" id="ProtNLM"/>
    </source>
</evidence>
<keyword evidence="6" id="KW-0503">Monooxygenase</keyword>
<evidence type="ECO:0000256" key="4">
    <source>
        <dbReference type="ARBA" id="ARBA00022723"/>
    </source>
</evidence>
<dbReference type="InterPro" id="IPR053007">
    <property type="entry name" value="CYP450_monoxygenase_sec-met"/>
</dbReference>
<comment type="cofactor">
    <cofactor evidence="1 7">
        <name>heme</name>
        <dbReference type="ChEBI" id="CHEBI:30413"/>
    </cofactor>
</comment>
<dbReference type="InterPro" id="IPR001128">
    <property type="entry name" value="Cyt_P450"/>
</dbReference>
<evidence type="ECO:0000256" key="6">
    <source>
        <dbReference type="ARBA" id="ARBA00023033"/>
    </source>
</evidence>
<comment type="similarity">
    <text evidence="3">Belongs to the cytochrome P450 family.</text>
</comment>
<feature type="binding site" description="axial binding residue" evidence="7">
    <location>
        <position position="439"/>
    </location>
    <ligand>
        <name>heme</name>
        <dbReference type="ChEBI" id="CHEBI:30413"/>
    </ligand>
    <ligandPart>
        <name>Fe</name>
        <dbReference type="ChEBI" id="CHEBI:18248"/>
    </ligandPart>
</feature>
<name>A0A084B2L4_STACB</name>
<dbReference type="GO" id="GO:0005506">
    <property type="term" value="F:iron ion binding"/>
    <property type="evidence" value="ECO:0007669"/>
    <property type="project" value="InterPro"/>
</dbReference>
<keyword evidence="7" id="KW-0349">Heme</keyword>
<keyword evidence="6" id="KW-0560">Oxidoreductase</keyword>
<dbReference type="Gene3D" id="1.10.630.10">
    <property type="entry name" value="Cytochrome P450"/>
    <property type="match status" value="1"/>
</dbReference>
<evidence type="ECO:0000256" key="5">
    <source>
        <dbReference type="ARBA" id="ARBA00023004"/>
    </source>
</evidence>
<evidence type="ECO:0000256" key="1">
    <source>
        <dbReference type="ARBA" id="ARBA00001971"/>
    </source>
</evidence>
<gene>
    <name evidence="9" type="ORF">S7711_06545</name>
</gene>
<feature type="chain" id="PRO_5001771458" description="Cytochrome P450" evidence="8">
    <location>
        <begin position="23"/>
        <end position="511"/>
    </location>
</feature>
<keyword evidence="10" id="KW-1185">Reference proteome</keyword>
<keyword evidence="8" id="KW-0732">Signal</keyword>
<dbReference type="PRINTS" id="PR00465">
    <property type="entry name" value="EP450IV"/>
</dbReference>
<dbReference type="GO" id="GO:0016705">
    <property type="term" value="F:oxidoreductase activity, acting on paired donors, with incorporation or reduction of molecular oxygen"/>
    <property type="evidence" value="ECO:0007669"/>
    <property type="project" value="InterPro"/>
</dbReference>
<comment type="pathway">
    <text evidence="2">Mycotoxin biosynthesis.</text>
</comment>
<dbReference type="Proteomes" id="UP000028045">
    <property type="component" value="Unassembled WGS sequence"/>
</dbReference>
<dbReference type="GO" id="GO:0004497">
    <property type="term" value="F:monooxygenase activity"/>
    <property type="evidence" value="ECO:0007669"/>
    <property type="project" value="UniProtKB-KW"/>
</dbReference>
<dbReference type="HOGENOM" id="CLU_018012_4_2_1"/>
<dbReference type="AlphaFoldDB" id="A0A084B2L4"/>
<evidence type="ECO:0000313" key="10">
    <source>
        <dbReference type="Proteomes" id="UP000028045"/>
    </source>
</evidence>
<dbReference type="PANTHER" id="PTHR47582">
    <property type="entry name" value="P450, PUTATIVE (EUROFUNG)-RELATED"/>
    <property type="match status" value="1"/>
</dbReference>
<dbReference type="EMBL" id="KL648196">
    <property type="protein sequence ID" value="KEY71793.1"/>
    <property type="molecule type" value="Genomic_DNA"/>
</dbReference>
<evidence type="ECO:0000256" key="3">
    <source>
        <dbReference type="ARBA" id="ARBA00010617"/>
    </source>
</evidence>
<dbReference type="SUPFAM" id="SSF48264">
    <property type="entry name" value="Cytochrome P450"/>
    <property type="match status" value="1"/>
</dbReference>
<sequence length="511" mass="56550">MALIMLVLTGVLVAMLYHLLSSKTNAASLATMEPPLLKSRIMSLDHLVGLLRSGAGYYAACAQRSSSPILTLEIFGRKTYVVKSPSLMAACDRRAKTISFAPFVVGYAKRLLSASPQALGLLSEDMSEERGSDCLRPATMQAMHKALKPGKDLDELTASFISHLSSCLDQAAHELDSLKPLSMFKWVQNLVASASTDTMYGRDLNPMRAPGVMDAFWTVDGNLAWLGLDVIPSLIAPNSNRCRQRLFAAFREYYAVNGTKAAAHVIQERHRINTTHGVNNADIAQFELGLLVALIINTRAATFWTLFYIYSDETLLRNIRTVVEATVTPGNPRVVNLAHVIEKIPVVESLVQEVIRLQSNSISGRILLEDVVIEDTDGHQYLLKKDAFLAMPSMVVHHDDNIWGSMAKDFVPERFTSGFKRPRVPASSNRGFGGGNAICPGRHFATREIISILVMVAMRFDIRPCTGNWEHPKMFHRLSASVTTPIDDILIDIQPREGVTETSWEFAWHTA</sequence>
<evidence type="ECO:0000256" key="7">
    <source>
        <dbReference type="PIRSR" id="PIRSR602403-1"/>
    </source>
</evidence>
<reference evidence="9 10" key="1">
    <citation type="journal article" date="2014" name="BMC Genomics">
        <title>Comparative genome sequencing reveals chemotype-specific gene clusters in the toxigenic black mold Stachybotrys.</title>
        <authorList>
            <person name="Semeiks J."/>
            <person name="Borek D."/>
            <person name="Otwinowski Z."/>
            <person name="Grishin N.V."/>
        </authorList>
    </citation>
    <scope>NUCLEOTIDE SEQUENCE [LARGE SCALE GENOMIC DNA]</scope>
    <source>
        <strain evidence="10">CBS 109288 / IBT 7711</strain>
    </source>
</reference>
<dbReference type="Pfam" id="PF00067">
    <property type="entry name" value="p450"/>
    <property type="match status" value="1"/>
</dbReference>
<proteinExistence type="inferred from homology"/>
<dbReference type="GO" id="GO:0020037">
    <property type="term" value="F:heme binding"/>
    <property type="evidence" value="ECO:0007669"/>
    <property type="project" value="InterPro"/>
</dbReference>
<dbReference type="InterPro" id="IPR002403">
    <property type="entry name" value="Cyt_P450_E_grp-IV"/>
</dbReference>
<keyword evidence="4 7" id="KW-0479">Metal-binding</keyword>
<dbReference type="PANTHER" id="PTHR47582:SF1">
    <property type="entry name" value="P450, PUTATIVE (EUROFUNG)-RELATED"/>
    <property type="match status" value="1"/>
</dbReference>
<protein>
    <recommendedName>
        <fullName evidence="11">Cytochrome P450</fullName>
    </recommendedName>
</protein>
<keyword evidence="5 7" id="KW-0408">Iron</keyword>
<dbReference type="OrthoDB" id="1470350at2759"/>
<dbReference type="InterPro" id="IPR036396">
    <property type="entry name" value="Cyt_P450_sf"/>
</dbReference>
<evidence type="ECO:0000256" key="2">
    <source>
        <dbReference type="ARBA" id="ARBA00004685"/>
    </source>
</evidence>
<evidence type="ECO:0000256" key="8">
    <source>
        <dbReference type="SAM" id="SignalP"/>
    </source>
</evidence>
<dbReference type="CDD" id="cd11040">
    <property type="entry name" value="CYP7_CYP8-like"/>
    <property type="match status" value="1"/>
</dbReference>
<feature type="signal peptide" evidence="8">
    <location>
        <begin position="1"/>
        <end position="22"/>
    </location>
</feature>